<protein>
    <submittedName>
        <fullName evidence="1">Uncharacterized protein</fullName>
    </submittedName>
</protein>
<reference evidence="1 2" key="1">
    <citation type="submission" date="2020-07" db="EMBL/GenBank/DDBJ databases">
        <title>Alkalicella. sp. LB2 genome.</title>
        <authorList>
            <person name="Postec A."/>
            <person name="Quemeneur M."/>
        </authorList>
    </citation>
    <scope>NUCLEOTIDE SEQUENCE [LARGE SCALE GENOMIC DNA]</scope>
    <source>
        <strain evidence="1 2">LB2</strain>
    </source>
</reference>
<keyword evidence="2" id="KW-1185">Reference proteome</keyword>
<dbReference type="KEGG" id="acae:HYG86_13885"/>
<dbReference type="EMBL" id="CP058559">
    <property type="protein sequence ID" value="QNO15775.1"/>
    <property type="molecule type" value="Genomic_DNA"/>
</dbReference>
<evidence type="ECO:0000313" key="1">
    <source>
        <dbReference type="EMBL" id="QNO15775.1"/>
    </source>
</evidence>
<dbReference type="RefSeq" id="WP_213166180.1">
    <property type="nucleotide sequence ID" value="NZ_CP058559.1"/>
</dbReference>
<organism evidence="1 2">
    <name type="scientific">Alkalicella caledoniensis</name>
    <dbReference type="NCBI Taxonomy" id="2731377"/>
    <lineage>
        <taxon>Bacteria</taxon>
        <taxon>Bacillati</taxon>
        <taxon>Bacillota</taxon>
        <taxon>Clostridia</taxon>
        <taxon>Eubacteriales</taxon>
        <taxon>Proteinivoracaceae</taxon>
        <taxon>Alkalicella</taxon>
    </lineage>
</organism>
<evidence type="ECO:0000313" key="2">
    <source>
        <dbReference type="Proteomes" id="UP000516160"/>
    </source>
</evidence>
<accession>A0A7G9WAR3</accession>
<sequence>MGRLRGSHKAKALATMDWRWVDFCHRNSCCSPWLTMGGPAWDAYGGRTRLKPWLQWAGDGWIFSTEIAVVAHGLPWVDLLG</sequence>
<proteinExistence type="predicted"/>
<dbReference type="AlphaFoldDB" id="A0A7G9WAR3"/>
<name>A0A7G9WAR3_ALKCA</name>
<gene>
    <name evidence="1" type="ORF">HYG86_13885</name>
</gene>
<dbReference type="Proteomes" id="UP000516160">
    <property type="component" value="Chromosome"/>
</dbReference>